<dbReference type="GO" id="GO:0005840">
    <property type="term" value="C:ribosome"/>
    <property type="evidence" value="ECO:0007669"/>
    <property type="project" value="UniProtKB-KW"/>
</dbReference>
<sequence length="367" mass="40125">MRRISRLRQTAGQFGSRLTATRPSTTGSRFMDYAPRSPRRAVSCPDKSQPAGARFLSTTSIRRDDQALPKSLVPEDEAGLDSDLATQLDNTPYRPPPVASEAEDPESISDPTYVPATKGDTLDTVGGLTGWWESSANYKESFQSFKPRRKISETAALRLALRRAVVEALALRQAGANSLINGSWPIGGQQELRRSLSVAVAADGSLSGDFQAVVTDLHAAEDGLVVPPSAKSMLQAVPDAADSAWETLVLSDMALKFAVSKRLFQLTGQRISDFQLGSTTDVKSILATVQKAPKARTLAEEIEIRRPELLRVPNITFAAKRVTRGDKDKSLGRFKVIEEEFRKRDLPLKGHDFAEKNKELKRHQGGA</sequence>
<evidence type="ECO:0000256" key="7">
    <source>
        <dbReference type="SAM" id="MobiDB-lite"/>
    </source>
</evidence>
<dbReference type="InParanoid" id="A0A136JJA7"/>
<dbReference type="EMBL" id="KQ964245">
    <property type="protein sequence ID" value="KXJ97223.1"/>
    <property type="molecule type" value="Genomic_DNA"/>
</dbReference>
<accession>A0A136JJA7</accession>
<comment type="subcellular location">
    <subcellularLocation>
        <location evidence="1">Mitochondrion</location>
    </subcellularLocation>
</comment>
<evidence type="ECO:0000256" key="5">
    <source>
        <dbReference type="ARBA" id="ARBA00023274"/>
    </source>
</evidence>
<organism evidence="8 9">
    <name type="scientific">Microdochium bolleyi</name>
    <dbReference type="NCBI Taxonomy" id="196109"/>
    <lineage>
        <taxon>Eukaryota</taxon>
        <taxon>Fungi</taxon>
        <taxon>Dikarya</taxon>
        <taxon>Ascomycota</taxon>
        <taxon>Pezizomycotina</taxon>
        <taxon>Sordariomycetes</taxon>
        <taxon>Xylariomycetidae</taxon>
        <taxon>Xylariales</taxon>
        <taxon>Microdochiaceae</taxon>
        <taxon>Microdochium</taxon>
    </lineage>
</organism>
<keyword evidence="4" id="KW-0496">Mitochondrion</keyword>
<comment type="similarity">
    <text evidence="2">Belongs to the mitochondrion-specific ribosomal protein mL50 family.</text>
</comment>
<dbReference type="STRING" id="196109.A0A136JJA7"/>
<evidence type="ECO:0000256" key="3">
    <source>
        <dbReference type="ARBA" id="ARBA00022980"/>
    </source>
</evidence>
<evidence type="ECO:0000313" key="9">
    <source>
        <dbReference type="Proteomes" id="UP000070501"/>
    </source>
</evidence>
<evidence type="ECO:0000256" key="6">
    <source>
        <dbReference type="ARBA" id="ARBA00035183"/>
    </source>
</evidence>
<dbReference type="AlphaFoldDB" id="A0A136JJA7"/>
<dbReference type="InterPro" id="IPR018305">
    <property type="entry name" value="Ribosomal_m50"/>
</dbReference>
<reference evidence="9" key="1">
    <citation type="submission" date="2016-02" db="EMBL/GenBank/DDBJ databases">
        <title>Draft genome sequence of Microdochium bolleyi, a fungal endophyte of beachgrass.</title>
        <authorList>
            <consortium name="DOE Joint Genome Institute"/>
            <person name="David A.S."/>
            <person name="May G."/>
            <person name="Haridas S."/>
            <person name="Lim J."/>
            <person name="Wang M."/>
            <person name="Labutti K."/>
            <person name="Lipzen A."/>
            <person name="Barry K."/>
            <person name="Grigoriev I.V."/>
        </authorList>
    </citation>
    <scope>NUCLEOTIDE SEQUENCE [LARGE SCALE GENOMIC DNA]</scope>
    <source>
        <strain evidence="9">J235TASD1</strain>
    </source>
</reference>
<keyword evidence="3" id="KW-0689">Ribosomal protein</keyword>
<keyword evidence="9" id="KW-1185">Reference proteome</keyword>
<evidence type="ECO:0000256" key="4">
    <source>
        <dbReference type="ARBA" id="ARBA00023128"/>
    </source>
</evidence>
<evidence type="ECO:0000256" key="2">
    <source>
        <dbReference type="ARBA" id="ARBA00008860"/>
    </source>
</evidence>
<name>A0A136JJA7_9PEZI</name>
<protein>
    <recommendedName>
        <fullName evidence="6">Large ribosomal subunit protein mL50</fullName>
    </recommendedName>
</protein>
<keyword evidence="5" id="KW-0687">Ribonucleoprotein</keyword>
<dbReference type="Pfam" id="PF10501">
    <property type="entry name" value="Ribosomal_L50"/>
    <property type="match status" value="1"/>
</dbReference>
<evidence type="ECO:0000313" key="8">
    <source>
        <dbReference type="EMBL" id="KXJ97223.1"/>
    </source>
</evidence>
<dbReference type="OrthoDB" id="6220758at2759"/>
<dbReference type="GO" id="GO:1990904">
    <property type="term" value="C:ribonucleoprotein complex"/>
    <property type="evidence" value="ECO:0007669"/>
    <property type="project" value="UniProtKB-KW"/>
</dbReference>
<feature type="region of interest" description="Disordered" evidence="7">
    <location>
        <begin position="1"/>
        <end position="120"/>
    </location>
</feature>
<dbReference type="GO" id="GO:0005739">
    <property type="term" value="C:mitochondrion"/>
    <property type="evidence" value="ECO:0007669"/>
    <property type="project" value="UniProtKB-SubCell"/>
</dbReference>
<dbReference type="Proteomes" id="UP000070501">
    <property type="component" value="Unassembled WGS sequence"/>
</dbReference>
<evidence type="ECO:0000256" key="1">
    <source>
        <dbReference type="ARBA" id="ARBA00004173"/>
    </source>
</evidence>
<gene>
    <name evidence="8" type="ORF">Micbo1qcDRAFT_229945</name>
</gene>
<proteinExistence type="inferred from homology"/>
<feature type="compositionally biased region" description="Polar residues" evidence="7">
    <location>
        <begin position="7"/>
        <end position="28"/>
    </location>
</feature>